<dbReference type="Pfam" id="PF02992">
    <property type="entry name" value="Transposase_21"/>
    <property type="match status" value="1"/>
</dbReference>
<evidence type="ECO:0000256" key="1">
    <source>
        <dbReference type="SAM" id="MobiDB-lite"/>
    </source>
</evidence>
<name>Q2QWB7_ORYSJ</name>
<dbReference type="EMBL" id="DP000011">
    <property type="protein sequence ID" value="ABA96687.2"/>
    <property type="molecule type" value="Genomic_DNA"/>
</dbReference>
<dbReference type="InterPro" id="IPR004242">
    <property type="entry name" value="Transposase_21"/>
</dbReference>
<feature type="domain" description="DUF4216" evidence="2">
    <location>
        <begin position="934"/>
        <end position="998"/>
    </location>
</feature>
<dbReference type="InterPro" id="IPR025452">
    <property type="entry name" value="DUF4218"/>
</dbReference>
<dbReference type="Pfam" id="PF13952">
    <property type="entry name" value="DUF4216"/>
    <property type="match status" value="1"/>
</dbReference>
<reference evidence="5" key="1">
    <citation type="journal article" date="2005" name="BMC Biol.">
        <title>The sequence of rice chromosomes 11 and 12, rich in disease resistance genes and recent gene duplications.</title>
        <authorList>
            <consortium name="The rice chromosomes 11 and 12 sequencing consortia"/>
        </authorList>
    </citation>
    <scope>NUCLEOTIDE SEQUENCE [LARGE SCALE GENOMIC DNA]</scope>
</reference>
<reference evidence="5" key="2">
    <citation type="submission" date="2005-04" db="EMBL/GenBank/DDBJ databases">
        <authorList>
            <person name="Buell C.R."/>
            <person name="Wing R.A."/>
            <person name="McCombie W.A."/>
            <person name="Ouyang S."/>
        </authorList>
    </citation>
    <scope>NUCLEOTIDE SEQUENCE</scope>
</reference>
<reference evidence="5" key="3">
    <citation type="submission" date="2006-01" db="EMBL/GenBank/DDBJ databases">
        <authorList>
            <person name="Buell R."/>
        </authorList>
    </citation>
    <scope>NUCLEOTIDE SEQUENCE</scope>
</reference>
<evidence type="ECO:0000259" key="4">
    <source>
        <dbReference type="Pfam" id="PF13963"/>
    </source>
</evidence>
<dbReference type="AlphaFoldDB" id="Q2QWB7"/>
<gene>
    <name evidence="5" type="ordered locus">LOC_Os12g09900</name>
</gene>
<dbReference type="InterPro" id="IPR025312">
    <property type="entry name" value="DUF4216"/>
</dbReference>
<organism evidence="5">
    <name type="scientific">Oryza sativa subsp. japonica</name>
    <name type="common">Rice</name>
    <dbReference type="NCBI Taxonomy" id="39947"/>
    <lineage>
        <taxon>Eukaryota</taxon>
        <taxon>Viridiplantae</taxon>
        <taxon>Streptophyta</taxon>
        <taxon>Embryophyta</taxon>
        <taxon>Tracheophyta</taxon>
        <taxon>Spermatophyta</taxon>
        <taxon>Magnoliopsida</taxon>
        <taxon>Liliopsida</taxon>
        <taxon>Poales</taxon>
        <taxon>Poaceae</taxon>
        <taxon>BOP clade</taxon>
        <taxon>Oryzoideae</taxon>
        <taxon>Oryzeae</taxon>
        <taxon>Oryzinae</taxon>
        <taxon>Oryza</taxon>
        <taxon>Oryza sativa</taxon>
    </lineage>
</organism>
<dbReference type="Pfam" id="PF13960">
    <property type="entry name" value="DUF4218"/>
    <property type="match status" value="1"/>
</dbReference>
<dbReference type="PANTHER" id="PTHR48258">
    <property type="entry name" value="DUF4218 DOMAIN-CONTAINING PROTEIN-RELATED"/>
    <property type="match status" value="1"/>
</dbReference>
<sequence>MSDKYVNIGISLKLMFQVFPPKLLHCLKAVLVTIQASPDRLFDATLRRKSLRAKRGKVAKIFSAKRTLSKKADIESREWMYHWPRFLSPYRNEVAKFIGIAKVHAEKNNMRKIICPCADCKNEIAWDFDDAFKVKEHLVTRGFMDKYEIWTRHGEEHVDEPENVVPKQVEDMVHDDGSVEDKIDLEEMLRHAEPEVLMGSARGLNNFEALQKAAKEVLYDESKGCDSDFTTLRKEYASLDECPTCGASRYKSNSNTSLEPSEATEGRQRKIPQLVMWYLPGPRQPGIDIDVFLEPLLEDMADLWKEGLKVWDEYLREYFTVKAIIFVTINDYPTMFSVSGQIKGKTGCVICLNGTHYRYLPGSNKLVYMRHRRFLRTNHKYRKMKAESDGTEETDPAPKPTSGENVCAMIEKIVCEFGKMTKKPSKGIKRKKPEKNTKGGDSKKQDDSSKPDDKLPPPFKKHSIFFKYLLYWKDLEVRHAIDVMHLEKNVFDNIVGTLLDMPKKTKDGMQSRIDLVAMGIREELHPQEGEKNGKVYLPPACFTLTPEEKKSFCNSLRNVRVPIGFSSNISRLVSMKDLSVSGYNSHDCHVLLTVFLAIAIRAIKPEHLKVAITRLCYFFNVVSQKVISPEELGNLRTFAHETQCQLEMCFPPSFFDMMEHFNVHIVPQMVALGPLYLHQMWSYKRYMAVLKEGSMVEGYSTEEVVECCIDYLKDGYAIGVPVPQHVGRLSGRGTIGKKRFVTHDHKSFQEGHFSVLHQFAIVEPYIDQHIELIRANNKGRSTEWIMKEHKRLFIDWLRDLDLPEGETTDEITMKRLACGPSTIHIDQHIELIRANNKGRSTEWIMKEHKRLFIDWLRDLDLPEGETTDEITMKRLACGPSTTVNSWQGYDINGYSFSTRARDNKTCTQNSGVRVEAIDEAGEKQSYFGFIEEIWEIDYGHTMQFPIFKCQWVKYPNGVNVDKFSLTVVDLARVGHKDDPWVLANRVAQVFYVKNPSNLNKDIVLPGKQKILGVDGVEDVEDYNQYDSMPLYSQFVQKIKNVETSTQKTVKPYMRTDGVGKNVKG</sequence>
<evidence type="ECO:0000259" key="2">
    <source>
        <dbReference type="Pfam" id="PF13952"/>
    </source>
</evidence>
<feature type="compositionally biased region" description="Basic residues" evidence="1">
    <location>
        <begin position="423"/>
        <end position="433"/>
    </location>
</feature>
<proteinExistence type="predicted"/>
<evidence type="ECO:0000313" key="5">
    <source>
        <dbReference type="EMBL" id="ABA96687.2"/>
    </source>
</evidence>
<evidence type="ECO:0000259" key="3">
    <source>
        <dbReference type="Pfam" id="PF13960"/>
    </source>
</evidence>
<feature type="domain" description="DUF4218" evidence="3">
    <location>
        <begin position="623"/>
        <end position="714"/>
    </location>
</feature>
<protein>
    <submittedName>
        <fullName evidence="5">Transposon protein, putative, CACTA, En/Spm sub-class</fullName>
    </submittedName>
</protein>
<feature type="domain" description="Transposase-associated" evidence="4">
    <location>
        <begin position="77"/>
        <end position="155"/>
    </location>
</feature>
<feature type="region of interest" description="Disordered" evidence="1">
    <location>
        <begin position="383"/>
        <end position="403"/>
    </location>
</feature>
<dbReference type="Pfam" id="PF13963">
    <property type="entry name" value="Transpos_assoc"/>
    <property type="match status" value="1"/>
</dbReference>
<feature type="compositionally biased region" description="Basic and acidic residues" evidence="1">
    <location>
        <begin position="434"/>
        <end position="455"/>
    </location>
</feature>
<accession>Q2QWB7</accession>
<feature type="region of interest" description="Disordered" evidence="1">
    <location>
        <begin position="423"/>
        <end position="456"/>
    </location>
</feature>
<dbReference type="PANTHER" id="PTHR48258:SF9">
    <property type="entry name" value="OS01G0348150 PROTEIN"/>
    <property type="match status" value="1"/>
</dbReference>
<dbReference type="InterPro" id="IPR029480">
    <property type="entry name" value="Transpos_assoc"/>
</dbReference>